<protein>
    <submittedName>
        <fullName evidence="2">Uncharacterized protein</fullName>
    </submittedName>
</protein>
<feature type="compositionally biased region" description="Basic and acidic residues" evidence="1">
    <location>
        <begin position="312"/>
        <end position="327"/>
    </location>
</feature>
<feature type="compositionally biased region" description="Polar residues" evidence="1">
    <location>
        <begin position="230"/>
        <end position="245"/>
    </location>
</feature>
<sequence>MGQQQSSLAAKGAHHPSLSHKIADSPAESVQMEDTSFQQQQPNNAQLTPPASTADLTAGVSSSSQVCTMEVQSKSVRAAIDSFIENCLAGGSDNGTPPPQIRVDEDRGQSSDVEICEVIPTEGKHVAGSPATDDKHKNSASTSGQSGAHEHQSSVLSQEDVQESSQRDPSIGQQPETETGTTAAEDSVSVKNKIDCQTESQADKPGADDQNTVSEKSSRAGGAKGPAGTVDNSKSNQGEDSNQSKGTTDDSSDGDGVVSVRFKTIIDRVLDTSLGIGPDLSSIPHEQRILSQLAADEKAAATRSTMAVSDVSNKKDNSSTSSEKKIEPMAVCFMDHIEKAVERSFSSITEEEERKEKEKALAAREAMREADGKQPSWGTRQAKTETSGGDSTISVQDIVDRVISQTEVISKLMTTSAGASSQTDTKPTATAAGTFYPSR</sequence>
<evidence type="ECO:0000313" key="3">
    <source>
        <dbReference type="Proteomes" id="UP001519460"/>
    </source>
</evidence>
<evidence type="ECO:0000313" key="2">
    <source>
        <dbReference type="EMBL" id="KAK7482444.1"/>
    </source>
</evidence>
<proteinExistence type="predicted"/>
<feature type="region of interest" description="Disordered" evidence="1">
    <location>
        <begin position="303"/>
        <end position="327"/>
    </location>
</feature>
<feature type="compositionally biased region" description="Polar residues" evidence="1">
    <location>
        <begin position="376"/>
        <end position="393"/>
    </location>
</feature>
<feature type="compositionally biased region" description="Polar residues" evidence="1">
    <location>
        <begin position="153"/>
        <end position="184"/>
    </location>
</feature>
<feature type="compositionally biased region" description="Basic and acidic residues" evidence="1">
    <location>
        <begin position="192"/>
        <end position="207"/>
    </location>
</feature>
<reference evidence="2 3" key="1">
    <citation type="journal article" date="2023" name="Sci. Data">
        <title>Genome assembly of the Korean intertidal mud-creeper Batillaria attramentaria.</title>
        <authorList>
            <person name="Patra A.K."/>
            <person name="Ho P.T."/>
            <person name="Jun S."/>
            <person name="Lee S.J."/>
            <person name="Kim Y."/>
            <person name="Won Y.J."/>
        </authorList>
    </citation>
    <scope>NUCLEOTIDE SEQUENCE [LARGE SCALE GENOMIC DNA]</scope>
    <source>
        <strain evidence="2">Wonlab-2016</strain>
    </source>
</reference>
<feature type="region of interest" description="Disordered" evidence="1">
    <location>
        <begin position="344"/>
        <end position="393"/>
    </location>
</feature>
<name>A0ABD0K5R3_9CAEN</name>
<organism evidence="2 3">
    <name type="scientific">Batillaria attramentaria</name>
    <dbReference type="NCBI Taxonomy" id="370345"/>
    <lineage>
        <taxon>Eukaryota</taxon>
        <taxon>Metazoa</taxon>
        <taxon>Spiralia</taxon>
        <taxon>Lophotrochozoa</taxon>
        <taxon>Mollusca</taxon>
        <taxon>Gastropoda</taxon>
        <taxon>Caenogastropoda</taxon>
        <taxon>Sorbeoconcha</taxon>
        <taxon>Cerithioidea</taxon>
        <taxon>Batillariidae</taxon>
        <taxon>Batillaria</taxon>
    </lineage>
</organism>
<comment type="caution">
    <text evidence="2">The sequence shown here is derived from an EMBL/GenBank/DDBJ whole genome shotgun (WGS) entry which is preliminary data.</text>
</comment>
<evidence type="ECO:0000256" key="1">
    <source>
        <dbReference type="SAM" id="MobiDB-lite"/>
    </source>
</evidence>
<gene>
    <name evidence="2" type="ORF">BaRGS_00026261</name>
</gene>
<dbReference type="EMBL" id="JACVVK020000244">
    <property type="protein sequence ID" value="KAK7482444.1"/>
    <property type="molecule type" value="Genomic_DNA"/>
</dbReference>
<keyword evidence="3" id="KW-1185">Reference proteome</keyword>
<feature type="region of interest" description="Disordered" evidence="1">
    <location>
        <begin position="1"/>
        <end position="65"/>
    </location>
</feature>
<dbReference type="AlphaFoldDB" id="A0ABD0K5R3"/>
<dbReference type="Proteomes" id="UP001519460">
    <property type="component" value="Unassembled WGS sequence"/>
</dbReference>
<accession>A0ABD0K5R3</accession>
<feature type="compositionally biased region" description="Polar residues" evidence="1">
    <location>
        <begin position="413"/>
        <end position="428"/>
    </location>
</feature>
<feature type="region of interest" description="Disordered" evidence="1">
    <location>
        <begin position="413"/>
        <end position="439"/>
    </location>
</feature>
<feature type="compositionally biased region" description="Basic and acidic residues" evidence="1">
    <location>
        <begin position="352"/>
        <end position="372"/>
    </location>
</feature>
<feature type="region of interest" description="Disordered" evidence="1">
    <location>
        <begin position="87"/>
        <end position="256"/>
    </location>
</feature>
<feature type="compositionally biased region" description="Polar residues" evidence="1">
    <location>
        <begin position="32"/>
        <end position="65"/>
    </location>
</feature>